<dbReference type="Gene3D" id="3.90.226.10">
    <property type="entry name" value="2-enoyl-CoA Hydratase, Chain A, domain 1"/>
    <property type="match status" value="1"/>
</dbReference>
<feature type="transmembrane region" description="Helical" evidence="5">
    <location>
        <begin position="361"/>
        <end position="381"/>
    </location>
</feature>
<evidence type="ECO:0000313" key="9">
    <source>
        <dbReference type="EMBL" id="ABW00922.1"/>
    </source>
</evidence>
<feature type="transmembrane region" description="Helical" evidence="5">
    <location>
        <begin position="323"/>
        <end position="341"/>
    </location>
</feature>
<dbReference type="InterPro" id="IPR052165">
    <property type="entry name" value="Membrane_assoc_protease"/>
</dbReference>
<evidence type="ECO:0000256" key="2">
    <source>
        <dbReference type="ARBA" id="ARBA00022692"/>
    </source>
</evidence>
<dbReference type="PANTHER" id="PTHR33507:SF4">
    <property type="entry name" value="NODULATION COMPETITIVENESS PROTEIN NFED"/>
    <property type="match status" value="1"/>
</dbReference>
<dbReference type="InterPro" id="IPR012340">
    <property type="entry name" value="NA-bd_OB-fold"/>
</dbReference>
<protein>
    <submittedName>
        <fullName evidence="9">Uncharacterized protein</fullName>
    </submittedName>
</protein>
<dbReference type="Proteomes" id="UP000001137">
    <property type="component" value="Chromosome"/>
</dbReference>
<feature type="domain" description="NfeD1b N-terminal" evidence="8">
    <location>
        <begin position="72"/>
        <end position="192"/>
    </location>
</feature>
<dbReference type="InterPro" id="IPR056739">
    <property type="entry name" value="NfeD_membrane"/>
</dbReference>
<evidence type="ECO:0000313" key="10">
    <source>
        <dbReference type="Proteomes" id="UP000001137"/>
    </source>
</evidence>
<evidence type="ECO:0000256" key="4">
    <source>
        <dbReference type="ARBA" id="ARBA00023136"/>
    </source>
</evidence>
<dbReference type="InterPro" id="IPR029045">
    <property type="entry name" value="ClpP/crotonase-like_dom_sf"/>
</dbReference>
<dbReference type="HOGENOM" id="CLU_024619_1_1_2"/>
<dbReference type="AlphaFoldDB" id="A8M9P1"/>
<comment type="subcellular location">
    <subcellularLocation>
        <location evidence="1">Membrane</location>
        <topology evidence="1">Multi-pass membrane protein</topology>
    </subcellularLocation>
</comment>
<feature type="transmembrane region" description="Helical" evidence="5">
    <location>
        <begin position="258"/>
        <end position="278"/>
    </location>
</feature>
<evidence type="ECO:0000256" key="3">
    <source>
        <dbReference type="ARBA" id="ARBA00022989"/>
    </source>
</evidence>
<dbReference type="InterPro" id="IPR002810">
    <property type="entry name" value="NfeD-like_C"/>
</dbReference>
<evidence type="ECO:0000259" key="7">
    <source>
        <dbReference type="Pfam" id="PF24961"/>
    </source>
</evidence>
<dbReference type="SUPFAM" id="SSF141322">
    <property type="entry name" value="NfeD domain-like"/>
    <property type="match status" value="1"/>
</dbReference>
<dbReference type="eggNOG" id="arCOG01910">
    <property type="taxonomic scope" value="Archaea"/>
</dbReference>
<keyword evidence="2 5" id="KW-0812">Transmembrane</keyword>
<keyword evidence="10" id="KW-1185">Reference proteome</keyword>
<feature type="transmembrane region" description="Helical" evidence="5">
    <location>
        <begin position="284"/>
        <end position="311"/>
    </location>
</feature>
<proteinExistence type="predicted"/>
<accession>A8M9P1</accession>
<dbReference type="Pfam" id="PF24961">
    <property type="entry name" value="NfeD_membrane"/>
    <property type="match status" value="1"/>
</dbReference>
<evidence type="ECO:0000259" key="8">
    <source>
        <dbReference type="Pfam" id="PF25145"/>
    </source>
</evidence>
<dbReference type="STRING" id="397948.Cmaq_0068"/>
<dbReference type="GO" id="GO:0016020">
    <property type="term" value="C:membrane"/>
    <property type="evidence" value="ECO:0007669"/>
    <property type="project" value="UniProtKB-SubCell"/>
</dbReference>
<name>A8M9P1_CALMQ</name>
<dbReference type="PANTHER" id="PTHR33507">
    <property type="entry name" value="INNER MEMBRANE PROTEIN YBBJ"/>
    <property type="match status" value="1"/>
</dbReference>
<dbReference type="InterPro" id="IPR056738">
    <property type="entry name" value="NfeD1b_N"/>
</dbReference>
<dbReference type="KEGG" id="cma:Cmaq_0068"/>
<evidence type="ECO:0000256" key="5">
    <source>
        <dbReference type="SAM" id="Phobius"/>
    </source>
</evidence>
<dbReference type="CDD" id="cd07020">
    <property type="entry name" value="Clp_protease_NfeD_1"/>
    <property type="match status" value="1"/>
</dbReference>
<dbReference type="Pfam" id="PF25145">
    <property type="entry name" value="NfeD1b_N"/>
    <property type="match status" value="1"/>
</dbReference>
<dbReference type="OrthoDB" id="28112at2157"/>
<evidence type="ECO:0000256" key="1">
    <source>
        <dbReference type="ARBA" id="ARBA00004141"/>
    </source>
</evidence>
<feature type="domain" description="NfeD integral membrane" evidence="7">
    <location>
        <begin position="255"/>
        <end position="378"/>
    </location>
</feature>
<organism evidence="9 10">
    <name type="scientific">Caldivirga maquilingensis (strain ATCC 700844 / DSM 13496 / JCM 10307 / IC-167)</name>
    <dbReference type="NCBI Taxonomy" id="397948"/>
    <lineage>
        <taxon>Archaea</taxon>
        <taxon>Thermoproteota</taxon>
        <taxon>Thermoprotei</taxon>
        <taxon>Thermoproteales</taxon>
        <taxon>Thermoproteaceae</taxon>
        <taxon>Caldivirga</taxon>
    </lineage>
</organism>
<feature type="domain" description="NfeD-like C-terminal" evidence="6">
    <location>
        <begin position="399"/>
        <end position="451"/>
    </location>
</feature>
<keyword evidence="4 5" id="KW-0472">Membrane</keyword>
<gene>
    <name evidence="9" type="ordered locus">Cmaq_0068</name>
</gene>
<sequence length="454" mass="48438">MYLKLSKGVGEVKALLLALIILTLALPMIVHAASSGIIKVTQVYTYNLNGEITDNTYDELKSVINQLPPGSVLVIYMETPGGLLDAALNIVSLFETSSVVTVGFVYPVGSYAWSGGTLVLLSTTIAAMAPGTVIGSCQPVEINEVTGQEVFITEPKILNAVAKYFVEAAEFRGRNTTFAASCVYNDTNLGPEEALRYGVINYVASDINQLLSMMNGTTVNVNGVNYTLIMENPTITQLTPPISYQLYDALQNSVIENILSILGVLLILAGLITAHVYLAGIGAALLVVLALLGLPINYAGLGLMVTGALLMALEWHSGGKLHGVLIAVGAVLIAVGLILLIPNVTPPQYALKYNPTTLRIILYSEIVGIGGLSAWIVMLIVRAVRAKPISTVIYYPVTGLIGVATEDIKAGQMGIVKIRGEYWKAIALEDVKEGDRVTVVSYENNIIKVKKANQ</sequence>
<keyword evidence="3 5" id="KW-1133">Transmembrane helix</keyword>
<dbReference type="EMBL" id="CP000852">
    <property type="protein sequence ID" value="ABW00922.1"/>
    <property type="molecule type" value="Genomic_DNA"/>
</dbReference>
<dbReference type="SUPFAM" id="SSF52096">
    <property type="entry name" value="ClpP/crotonase"/>
    <property type="match status" value="1"/>
</dbReference>
<dbReference type="Pfam" id="PF01957">
    <property type="entry name" value="NfeD"/>
    <property type="match status" value="1"/>
</dbReference>
<reference evidence="9 10" key="1">
    <citation type="submission" date="2007-10" db="EMBL/GenBank/DDBJ databases">
        <title>Complete sequence of Caldivirga maquilingensis IC-167.</title>
        <authorList>
            <consortium name="US DOE Joint Genome Institute"/>
            <person name="Copeland A."/>
            <person name="Lucas S."/>
            <person name="Lapidus A."/>
            <person name="Barry K."/>
            <person name="Glavina del Rio T."/>
            <person name="Dalin E."/>
            <person name="Tice H."/>
            <person name="Pitluck S."/>
            <person name="Saunders E."/>
            <person name="Brettin T."/>
            <person name="Bruce D."/>
            <person name="Detter J.C."/>
            <person name="Han C."/>
            <person name="Schmutz J."/>
            <person name="Larimer F."/>
            <person name="Land M."/>
            <person name="Hauser L."/>
            <person name="Kyrpides N."/>
            <person name="Ivanova N."/>
            <person name="Biddle J.F."/>
            <person name="Zhang Z."/>
            <person name="Fitz-Gibbon S.T."/>
            <person name="Lowe T.M."/>
            <person name="Saltikov C."/>
            <person name="House C.H."/>
            <person name="Richardson P."/>
        </authorList>
    </citation>
    <scope>NUCLEOTIDE SEQUENCE [LARGE SCALE GENOMIC DNA]</scope>
    <source>
        <strain evidence="10">ATCC 700844 / DSM 13496 / JCM 10307 / IC-167</strain>
    </source>
</reference>
<evidence type="ECO:0000259" key="6">
    <source>
        <dbReference type="Pfam" id="PF01957"/>
    </source>
</evidence>
<dbReference type="Gene3D" id="2.40.50.140">
    <property type="entry name" value="Nucleic acid-binding proteins"/>
    <property type="match status" value="1"/>
</dbReference>